<feature type="transmembrane region" description="Helical" evidence="1">
    <location>
        <begin position="234"/>
        <end position="254"/>
    </location>
</feature>
<dbReference type="EMBL" id="JBIAWJ010000001">
    <property type="protein sequence ID" value="MFF4520283.1"/>
    <property type="molecule type" value="Genomic_DNA"/>
</dbReference>
<evidence type="ECO:0000259" key="2">
    <source>
        <dbReference type="Pfam" id="PF04235"/>
    </source>
</evidence>
<name>A0ABW6UA13_9ACTN</name>
<feature type="transmembrane region" description="Helical" evidence="1">
    <location>
        <begin position="339"/>
        <end position="360"/>
    </location>
</feature>
<evidence type="ECO:0000256" key="1">
    <source>
        <dbReference type="SAM" id="Phobius"/>
    </source>
</evidence>
<evidence type="ECO:0000313" key="4">
    <source>
        <dbReference type="Proteomes" id="UP001602058"/>
    </source>
</evidence>
<dbReference type="PANTHER" id="PTHR30590">
    <property type="entry name" value="INNER MEMBRANE PROTEIN"/>
    <property type="match status" value="1"/>
</dbReference>
<keyword evidence="4" id="KW-1185">Reference proteome</keyword>
<feature type="transmembrane region" description="Helical" evidence="1">
    <location>
        <begin position="311"/>
        <end position="333"/>
    </location>
</feature>
<feature type="transmembrane region" description="Helical" evidence="1">
    <location>
        <begin position="266"/>
        <end position="291"/>
    </location>
</feature>
<dbReference type="Pfam" id="PF04235">
    <property type="entry name" value="DUF418"/>
    <property type="match status" value="1"/>
</dbReference>
<reference evidence="3 4" key="1">
    <citation type="submission" date="2024-10" db="EMBL/GenBank/DDBJ databases">
        <title>The Natural Products Discovery Center: Release of the First 8490 Sequenced Strains for Exploring Actinobacteria Biosynthetic Diversity.</title>
        <authorList>
            <person name="Kalkreuter E."/>
            <person name="Kautsar S.A."/>
            <person name="Yang D."/>
            <person name="Bader C.D."/>
            <person name="Teijaro C.N."/>
            <person name="Fluegel L."/>
            <person name="Davis C.M."/>
            <person name="Simpson J.R."/>
            <person name="Lauterbach L."/>
            <person name="Steele A.D."/>
            <person name="Gui C."/>
            <person name="Meng S."/>
            <person name="Li G."/>
            <person name="Viehrig K."/>
            <person name="Ye F."/>
            <person name="Su P."/>
            <person name="Kiefer A.F."/>
            <person name="Nichols A."/>
            <person name="Cepeda A.J."/>
            <person name="Yan W."/>
            <person name="Fan B."/>
            <person name="Jiang Y."/>
            <person name="Adhikari A."/>
            <person name="Zheng C.-J."/>
            <person name="Schuster L."/>
            <person name="Cowan T.M."/>
            <person name="Smanski M.J."/>
            <person name="Chevrette M.G."/>
            <person name="De Carvalho L.P.S."/>
            <person name="Shen B."/>
        </authorList>
    </citation>
    <scope>NUCLEOTIDE SEQUENCE [LARGE SCALE GENOMIC DNA]</scope>
    <source>
        <strain evidence="3 4">NPDC001390</strain>
    </source>
</reference>
<dbReference type="RefSeq" id="WP_351075780.1">
    <property type="nucleotide sequence ID" value="NZ_JBEOZG010000001.1"/>
</dbReference>
<dbReference type="InterPro" id="IPR052529">
    <property type="entry name" value="Bact_Transport_Assoc"/>
</dbReference>
<keyword evidence="1" id="KW-0472">Membrane</keyword>
<feature type="transmembrane region" description="Helical" evidence="1">
    <location>
        <begin position="197"/>
        <end position="218"/>
    </location>
</feature>
<keyword evidence="1" id="KW-1133">Transmembrane helix</keyword>
<dbReference type="PANTHER" id="PTHR30590:SF2">
    <property type="entry name" value="INNER MEMBRANE PROTEIN"/>
    <property type="match status" value="1"/>
</dbReference>
<dbReference type="Proteomes" id="UP001602058">
    <property type="component" value="Unassembled WGS sequence"/>
</dbReference>
<dbReference type="InterPro" id="IPR007349">
    <property type="entry name" value="DUF418"/>
</dbReference>
<accession>A0ABW6UA13</accession>
<feature type="transmembrane region" description="Helical" evidence="1">
    <location>
        <begin position="114"/>
        <end position="132"/>
    </location>
</feature>
<comment type="caution">
    <text evidence="3">The sequence shown here is derived from an EMBL/GenBank/DDBJ whole genome shotgun (WGS) entry which is preliminary data.</text>
</comment>
<feature type="domain" description="DUF418" evidence="2">
    <location>
        <begin position="218"/>
        <end position="377"/>
    </location>
</feature>
<feature type="transmembrane region" description="Helical" evidence="1">
    <location>
        <begin position="139"/>
        <end position="161"/>
    </location>
</feature>
<proteinExistence type="predicted"/>
<gene>
    <name evidence="3" type="ORF">ACFY1D_02220</name>
</gene>
<protein>
    <submittedName>
        <fullName evidence="3">DUF418 domain-containing protein</fullName>
    </submittedName>
</protein>
<evidence type="ECO:0000313" key="3">
    <source>
        <dbReference type="EMBL" id="MFF4520283.1"/>
    </source>
</evidence>
<keyword evidence="1" id="KW-0812">Transmembrane</keyword>
<organism evidence="3 4">
    <name type="scientific">Streptomyces bluensis</name>
    <dbReference type="NCBI Taxonomy" id="33897"/>
    <lineage>
        <taxon>Bacteria</taxon>
        <taxon>Bacillati</taxon>
        <taxon>Actinomycetota</taxon>
        <taxon>Actinomycetes</taxon>
        <taxon>Kitasatosporales</taxon>
        <taxon>Streptomycetaceae</taxon>
        <taxon>Streptomyces</taxon>
    </lineage>
</organism>
<sequence>MAVQRLPAVDALRGFALLGILVVNSTQIMNPYMSEGIREPGAAFVDEIAMWLVTALAAHKFYLLFSFLFGYSFTLQVASADRDGVTFVPRYLRRSLGLLLLGMGHAVLLYNGDILMAYGLLGLVLLCARRITPGAAARVAGWVYGAFGVILTAAGALAAWAGEESGTNQAEVAKAVAAYRGDAGTVLQANLDRLPDAVLGILIMAPGVLAAFFLGLAAGKRNLLAHARTNRSQLVRIATIGLVVGVPGAVFFASASQGPLGERWQFLGIGVGMLTAPALSAAYACLLLLLLRSSWGDRTARLLAPAGRMALTNYLTQSVIMAFVATAYGLSLYGRMGTAALMVLVAAIYGLQLAISSAWLRRFRLGPAEWLLRAVTLAGPPGERARS</sequence>